<name>A0A1D1Z0Z3_9ARAE</name>
<dbReference type="GO" id="GO:0004252">
    <property type="term" value="F:serine-type endopeptidase activity"/>
    <property type="evidence" value="ECO:0007669"/>
    <property type="project" value="InterPro"/>
</dbReference>
<dbReference type="Pfam" id="PF02225">
    <property type="entry name" value="PA"/>
    <property type="match status" value="1"/>
</dbReference>
<keyword evidence="5" id="KW-0720">Serine protease</keyword>
<feature type="domain" description="Peptidase S8/S53" evidence="7">
    <location>
        <begin position="182"/>
        <end position="555"/>
    </location>
</feature>
<proteinExistence type="inferred from homology"/>
<sequence>LILQLTLLSTIKVEAARRRGPATLESPAMEGHTHTLSLLVVFILSCTAFSSSTPPGGLPLPVIDDEGAADGGDLPETYIIHVRKPPGVVEFATAADRLEWHRSFLPPTALSESGRPRLVHSYDTVMSGFAAVLTREELAAVEMKEGFLHAYRDRVLELQTTYTPKFLGLERGEGLWDLARLGEGVIVGVVDTGVDPDHPSFKDNGLLPPPPKKWKGRCGFPNPRLCNNKLIGAVSLLRGDVQLESPQDYDGHGTHVAATAAGMFAPGAQAHGQGAGTAAGTAPYAHLAIYKVCGEATCLESNMLAGIQRAIDDGVDVINLSLGAARHLEFYDSPIAIGSLAAINRGIFVSSAGGNSGPELVTVWNDAPWVMTVGASTVDRAFRATLRLQNGRVVDGVTLNQPRDFNPIVHPLSFPGAKGDLGKEHCLPLSLEPVEVRGKLVMCRRGRIEPSRMATEVQRAGGIAMVVMNQENEGDTISADDIDFPATGLTFADSEYIVRFYKQGTIKSATLKFAGTVYGVTSPRSPAVASFSSRGPSWTTNGAILKPDVLGPGVNILAA</sequence>
<evidence type="ECO:0000259" key="7">
    <source>
        <dbReference type="Pfam" id="PF00082"/>
    </source>
</evidence>
<dbReference type="InterPro" id="IPR036852">
    <property type="entry name" value="Peptidase_S8/S53_dom_sf"/>
</dbReference>
<reference evidence="10" key="1">
    <citation type="submission" date="2015-07" db="EMBL/GenBank/DDBJ databases">
        <title>Transcriptome Assembly of Anthurium amnicola.</title>
        <authorList>
            <person name="Suzuki J."/>
        </authorList>
    </citation>
    <scope>NUCLEOTIDE SEQUENCE</scope>
</reference>
<evidence type="ECO:0000313" key="10">
    <source>
        <dbReference type="EMBL" id="JAT60519.1"/>
    </source>
</evidence>
<feature type="non-terminal residue" evidence="10">
    <location>
        <position position="1"/>
    </location>
</feature>
<dbReference type="PRINTS" id="PR00723">
    <property type="entry name" value="SUBTILISIN"/>
</dbReference>
<dbReference type="PROSITE" id="PS00136">
    <property type="entry name" value="SUBTILASE_ASP"/>
    <property type="match status" value="1"/>
</dbReference>
<feature type="non-terminal residue" evidence="10">
    <location>
        <position position="559"/>
    </location>
</feature>
<protein>
    <submittedName>
        <fullName evidence="10">Subtilisin-like protease SDD1</fullName>
    </submittedName>
</protein>
<dbReference type="InterPro" id="IPR015500">
    <property type="entry name" value="Peptidase_S8_subtilisin-rel"/>
</dbReference>
<keyword evidence="3" id="KW-0732">Signal</keyword>
<dbReference type="PANTHER" id="PTHR10795">
    <property type="entry name" value="PROPROTEIN CONVERTASE SUBTILISIN/KEXIN"/>
    <property type="match status" value="1"/>
</dbReference>
<evidence type="ECO:0000256" key="1">
    <source>
        <dbReference type="ARBA" id="ARBA00011073"/>
    </source>
</evidence>
<keyword evidence="4" id="KW-0378">Hydrolase</keyword>
<dbReference type="EMBL" id="GDJX01007417">
    <property type="protein sequence ID" value="JAT60519.1"/>
    <property type="molecule type" value="Transcribed_RNA"/>
</dbReference>
<dbReference type="CDD" id="cd02120">
    <property type="entry name" value="PA_subtilisin_like"/>
    <property type="match status" value="1"/>
</dbReference>
<dbReference type="InterPro" id="IPR000209">
    <property type="entry name" value="Peptidase_S8/S53_dom"/>
</dbReference>
<feature type="domain" description="PA" evidence="8">
    <location>
        <begin position="430"/>
        <end position="495"/>
    </location>
</feature>
<dbReference type="Gene3D" id="3.30.70.80">
    <property type="entry name" value="Peptidase S8 propeptide/proteinase inhibitor I9"/>
    <property type="match status" value="1"/>
</dbReference>
<evidence type="ECO:0000256" key="2">
    <source>
        <dbReference type="ARBA" id="ARBA00022670"/>
    </source>
</evidence>
<feature type="domain" description="Inhibitor I9" evidence="9">
    <location>
        <begin position="77"/>
        <end position="159"/>
    </location>
</feature>
<comment type="similarity">
    <text evidence="1 6">Belongs to the peptidase S8 family.</text>
</comment>
<evidence type="ECO:0000256" key="3">
    <source>
        <dbReference type="ARBA" id="ARBA00022729"/>
    </source>
</evidence>
<dbReference type="PROSITE" id="PS51892">
    <property type="entry name" value="SUBTILASE"/>
    <property type="match status" value="1"/>
</dbReference>
<dbReference type="Gene3D" id="3.40.50.200">
    <property type="entry name" value="Peptidase S8/S53 domain"/>
    <property type="match status" value="1"/>
</dbReference>
<dbReference type="InterPro" id="IPR045051">
    <property type="entry name" value="SBT"/>
</dbReference>
<dbReference type="Gene3D" id="3.50.30.30">
    <property type="match status" value="1"/>
</dbReference>
<dbReference type="Pfam" id="PF00082">
    <property type="entry name" value="Peptidase_S8"/>
    <property type="match status" value="1"/>
</dbReference>
<evidence type="ECO:0000259" key="9">
    <source>
        <dbReference type="Pfam" id="PF05922"/>
    </source>
</evidence>
<gene>
    <name evidence="10" type="primary">SDD1_9</name>
    <name evidence="10" type="ORF">g.39873</name>
</gene>
<keyword evidence="2 10" id="KW-0645">Protease</keyword>
<dbReference type="InterPro" id="IPR023827">
    <property type="entry name" value="Peptidase_S8_Asp-AS"/>
</dbReference>
<dbReference type="InterPro" id="IPR010259">
    <property type="entry name" value="S8pro/Inhibitor_I9"/>
</dbReference>
<comment type="caution">
    <text evidence="6">Lacks conserved residue(s) required for the propagation of feature annotation.</text>
</comment>
<evidence type="ECO:0000256" key="4">
    <source>
        <dbReference type="ARBA" id="ARBA00022801"/>
    </source>
</evidence>
<dbReference type="InterPro" id="IPR037045">
    <property type="entry name" value="S8pro/Inhibitor_I9_sf"/>
</dbReference>
<evidence type="ECO:0000256" key="6">
    <source>
        <dbReference type="PROSITE-ProRule" id="PRU01240"/>
    </source>
</evidence>
<accession>A0A1D1Z0Z3</accession>
<organism evidence="10">
    <name type="scientific">Anthurium amnicola</name>
    <dbReference type="NCBI Taxonomy" id="1678845"/>
    <lineage>
        <taxon>Eukaryota</taxon>
        <taxon>Viridiplantae</taxon>
        <taxon>Streptophyta</taxon>
        <taxon>Embryophyta</taxon>
        <taxon>Tracheophyta</taxon>
        <taxon>Spermatophyta</taxon>
        <taxon>Magnoliopsida</taxon>
        <taxon>Liliopsida</taxon>
        <taxon>Araceae</taxon>
        <taxon>Pothoideae</taxon>
        <taxon>Potheae</taxon>
        <taxon>Anthurium</taxon>
    </lineage>
</organism>
<dbReference type="SUPFAM" id="SSF52743">
    <property type="entry name" value="Subtilisin-like"/>
    <property type="match status" value="1"/>
</dbReference>
<dbReference type="GO" id="GO:0006508">
    <property type="term" value="P:proteolysis"/>
    <property type="evidence" value="ECO:0007669"/>
    <property type="project" value="UniProtKB-KW"/>
</dbReference>
<dbReference type="AlphaFoldDB" id="A0A1D1Z0Z3"/>
<dbReference type="Pfam" id="PF05922">
    <property type="entry name" value="Inhibitor_I9"/>
    <property type="match status" value="1"/>
</dbReference>
<dbReference type="InterPro" id="IPR003137">
    <property type="entry name" value="PA_domain"/>
</dbReference>
<evidence type="ECO:0000259" key="8">
    <source>
        <dbReference type="Pfam" id="PF02225"/>
    </source>
</evidence>
<evidence type="ECO:0000256" key="5">
    <source>
        <dbReference type="ARBA" id="ARBA00022825"/>
    </source>
</evidence>